<dbReference type="InterPro" id="IPR011324">
    <property type="entry name" value="Cytotoxic_necrot_fac-like_cat"/>
</dbReference>
<dbReference type="OrthoDB" id="9807202at2"/>
<dbReference type="RefSeq" id="WP_076556646.1">
    <property type="nucleotide sequence ID" value="NZ_FTOC01000001.1"/>
</dbReference>
<dbReference type="STRING" id="570947.SAMN05421687_101385"/>
<evidence type="ECO:0000256" key="2">
    <source>
        <dbReference type="ARBA" id="ARBA00022801"/>
    </source>
</evidence>
<dbReference type="EC" id="3.5.1.44" evidence="3"/>
<name>A0A1N7IKR7_9BACI</name>
<dbReference type="Gene3D" id="3.30.1330.200">
    <property type="match status" value="1"/>
</dbReference>
<dbReference type="GO" id="GO:0006935">
    <property type="term" value="P:chemotaxis"/>
    <property type="evidence" value="ECO:0007669"/>
    <property type="project" value="UniProtKB-UniRule"/>
</dbReference>
<dbReference type="AlphaFoldDB" id="A0A1N7IKR7"/>
<comment type="catalytic activity">
    <reaction evidence="3">
        <text>L-glutaminyl-[protein] + H2O = L-glutamyl-[protein] + NH4(+)</text>
        <dbReference type="Rhea" id="RHEA:16441"/>
        <dbReference type="Rhea" id="RHEA-COMP:10207"/>
        <dbReference type="Rhea" id="RHEA-COMP:10208"/>
        <dbReference type="ChEBI" id="CHEBI:15377"/>
        <dbReference type="ChEBI" id="CHEBI:28938"/>
        <dbReference type="ChEBI" id="CHEBI:29973"/>
        <dbReference type="ChEBI" id="CHEBI:30011"/>
        <dbReference type="EC" id="3.5.1.44"/>
    </reaction>
</comment>
<dbReference type="SUPFAM" id="SSF64438">
    <property type="entry name" value="CNF1/YfiH-like putative cysteine hydrolases"/>
    <property type="match status" value="1"/>
</dbReference>
<reference evidence="5" key="1">
    <citation type="submission" date="2017-01" db="EMBL/GenBank/DDBJ databases">
        <authorList>
            <person name="Varghese N."/>
            <person name="Submissions S."/>
        </authorList>
    </citation>
    <scope>NUCLEOTIDE SEQUENCE [LARGE SCALE GENOMIC DNA]</scope>
    <source>
        <strain evidence="5">DSM 23127</strain>
    </source>
</reference>
<dbReference type="EMBL" id="FTOC01000001">
    <property type="protein sequence ID" value="SIS37571.1"/>
    <property type="molecule type" value="Genomic_DNA"/>
</dbReference>
<evidence type="ECO:0000313" key="4">
    <source>
        <dbReference type="EMBL" id="SIS37571.1"/>
    </source>
</evidence>
<evidence type="ECO:0000313" key="5">
    <source>
        <dbReference type="Proteomes" id="UP000187608"/>
    </source>
</evidence>
<accession>A0A1N7IKR7</accession>
<organism evidence="4 5">
    <name type="scientific">Salimicrobium flavidum</name>
    <dbReference type="NCBI Taxonomy" id="570947"/>
    <lineage>
        <taxon>Bacteria</taxon>
        <taxon>Bacillati</taxon>
        <taxon>Bacillota</taxon>
        <taxon>Bacilli</taxon>
        <taxon>Bacillales</taxon>
        <taxon>Bacillaceae</taxon>
        <taxon>Salimicrobium</taxon>
    </lineage>
</organism>
<dbReference type="GO" id="GO:0050568">
    <property type="term" value="F:protein-glutamine glutaminase activity"/>
    <property type="evidence" value="ECO:0007669"/>
    <property type="project" value="UniProtKB-UniRule"/>
</dbReference>
<dbReference type="Proteomes" id="UP000187608">
    <property type="component" value="Unassembled WGS sequence"/>
</dbReference>
<sequence>MSTETKAIIKVGISDAKVARAPYILKTTGLGSCVGIVIYNPFSNVAGMAHIMLSESKMAKKNDFNPMKYADTAIDYLFRTLVEEGMNKHGMKAIIVGGAQMFRFKTSSDLMRIGPRNTEAVKLEMKKRGVPVIAEETGGSNGRTIEFNIESYELTVKTVNAGEKVLK</sequence>
<evidence type="ECO:0000256" key="1">
    <source>
        <dbReference type="ARBA" id="ARBA00022500"/>
    </source>
</evidence>
<gene>
    <name evidence="3" type="primary">cheD</name>
    <name evidence="4" type="ORF">SAMN05421687_101385</name>
</gene>
<comment type="similarity">
    <text evidence="3">Belongs to the CheD family.</text>
</comment>
<keyword evidence="5" id="KW-1185">Reference proteome</keyword>
<comment type="function">
    <text evidence="3">Probably deamidates glutamine residues to glutamate on methyl-accepting chemotaxis receptors (MCPs), playing an important role in chemotaxis.</text>
</comment>
<dbReference type="CDD" id="cd16352">
    <property type="entry name" value="CheD"/>
    <property type="match status" value="1"/>
</dbReference>
<dbReference type="PANTHER" id="PTHR35147">
    <property type="entry name" value="CHEMORECEPTOR GLUTAMINE DEAMIDASE CHED-RELATED"/>
    <property type="match status" value="1"/>
</dbReference>
<evidence type="ECO:0000256" key="3">
    <source>
        <dbReference type="HAMAP-Rule" id="MF_01440"/>
    </source>
</evidence>
<dbReference type="PANTHER" id="PTHR35147:SF1">
    <property type="entry name" value="CHEMORECEPTOR GLUTAMINE DEAMIDASE CHED-RELATED"/>
    <property type="match status" value="1"/>
</dbReference>
<dbReference type="Pfam" id="PF03975">
    <property type="entry name" value="CheD"/>
    <property type="match status" value="1"/>
</dbReference>
<proteinExistence type="inferred from homology"/>
<dbReference type="InterPro" id="IPR038592">
    <property type="entry name" value="CheD-like_sf"/>
</dbReference>
<dbReference type="InterPro" id="IPR005659">
    <property type="entry name" value="Chemorcpt_Glu_NH3ase_CheD"/>
</dbReference>
<keyword evidence="1 3" id="KW-0145">Chemotaxis</keyword>
<keyword evidence="2 3" id="KW-0378">Hydrolase</keyword>
<protein>
    <recommendedName>
        <fullName evidence="3">Probable chemoreceptor glutamine deamidase CheD</fullName>
        <ecNumber evidence="3">3.5.1.44</ecNumber>
    </recommendedName>
</protein>
<dbReference type="HAMAP" id="MF_01440">
    <property type="entry name" value="CheD"/>
    <property type="match status" value="1"/>
</dbReference>